<dbReference type="InterPro" id="IPR023415">
    <property type="entry name" value="LDLR_class-A_CS"/>
</dbReference>
<dbReference type="Gene3D" id="2.60.120.290">
    <property type="entry name" value="Spermadhesin, CUB domain"/>
    <property type="match status" value="1"/>
</dbReference>
<dbReference type="Proteomes" id="UP000694941">
    <property type="component" value="Unplaced"/>
</dbReference>
<dbReference type="GeneID" id="106476782"/>
<evidence type="ECO:0000313" key="5">
    <source>
        <dbReference type="Proteomes" id="UP000694941"/>
    </source>
</evidence>
<dbReference type="PROSITE" id="PS00134">
    <property type="entry name" value="TRYPSIN_HIS"/>
    <property type="match status" value="1"/>
</dbReference>
<keyword evidence="1 2" id="KW-1015">Disulfide bond</keyword>
<dbReference type="InterPro" id="IPR036055">
    <property type="entry name" value="LDL_receptor-like_sf"/>
</dbReference>
<dbReference type="PANTHER" id="PTHR24252:SF7">
    <property type="entry name" value="HYALIN"/>
    <property type="match status" value="1"/>
</dbReference>
<dbReference type="Pfam" id="PF00431">
    <property type="entry name" value="CUB"/>
    <property type="match status" value="1"/>
</dbReference>
<gene>
    <name evidence="6" type="primary">LOC106476782</name>
</gene>
<sequence length="271" mass="30412">MSSNLQLKQQLINSFVLSLILGIIAVKASSLDIERVNSTVACGPTRPLVVNESRGLVTSPSFNNFHFYEPNLNCTWRLVAPKEQIIKLRILDFDLAYYCEEAALDIYEGENERGDLIGHFCGYKAPRQILSRGNSLYLTFFTTDKPRNTGFRIYLEHSPSIAHCKHGELQCRHQTKCVTIDLVCNGVDDCGDGTDEERCEVPVDLNLSCGNPQIPPVLGNKRIVGGRDAIPGSWPWQVSLRVRELEPYSHQCGGSLINRQWMVTAAHCFRT</sequence>
<dbReference type="InterPro" id="IPR001254">
    <property type="entry name" value="Trypsin_dom"/>
</dbReference>
<proteinExistence type="predicted"/>
<keyword evidence="5" id="KW-1185">Reference proteome</keyword>
<dbReference type="PROSITE" id="PS50068">
    <property type="entry name" value="LDLRA_2"/>
    <property type="match status" value="1"/>
</dbReference>
<dbReference type="Pfam" id="PF00089">
    <property type="entry name" value="Trypsin"/>
    <property type="match status" value="1"/>
</dbReference>
<dbReference type="Pfam" id="PF00057">
    <property type="entry name" value="Ldl_recept_a"/>
    <property type="match status" value="1"/>
</dbReference>
<accession>A0ABM1C234</accession>
<feature type="disulfide bond" evidence="2">
    <location>
        <begin position="184"/>
        <end position="199"/>
    </location>
</feature>
<evidence type="ECO:0000259" key="3">
    <source>
        <dbReference type="PROSITE" id="PS01180"/>
    </source>
</evidence>
<feature type="domain" description="CUB" evidence="3">
    <location>
        <begin position="42"/>
        <end position="158"/>
    </location>
</feature>
<dbReference type="CDD" id="cd00041">
    <property type="entry name" value="CUB"/>
    <property type="match status" value="1"/>
</dbReference>
<evidence type="ECO:0000259" key="4">
    <source>
        <dbReference type="PROSITE" id="PS50240"/>
    </source>
</evidence>
<dbReference type="InterPro" id="IPR009003">
    <property type="entry name" value="Peptidase_S1_PA"/>
</dbReference>
<organism evidence="5 6">
    <name type="scientific">Limulus polyphemus</name>
    <name type="common">Atlantic horseshoe crab</name>
    <dbReference type="NCBI Taxonomy" id="6850"/>
    <lineage>
        <taxon>Eukaryota</taxon>
        <taxon>Metazoa</taxon>
        <taxon>Ecdysozoa</taxon>
        <taxon>Arthropoda</taxon>
        <taxon>Chelicerata</taxon>
        <taxon>Merostomata</taxon>
        <taxon>Xiphosura</taxon>
        <taxon>Limulidae</taxon>
        <taxon>Limulus</taxon>
    </lineage>
</organism>
<dbReference type="InterPro" id="IPR035914">
    <property type="entry name" value="Sperma_CUB_dom_sf"/>
</dbReference>
<dbReference type="PROSITE" id="PS50240">
    <property type="entry name" value="TRYPSIN_DOM"/>
    <property type="match status" value="1"/>
</dbReference>
<dbReference type="InterPro" id="IPR000859">
    <property type="entry name" value="CUB_dom"/>
</dbReference>
<dbReference type="InterPro" id="IPR002172">
    <property type="entry name" value="LDrepeatLR_classA_rpt"/>
</dbReference>
<dbReference type="Gene3D" id="4.10.400.10">
    <property type="entry name" value="Low-density Lipoprotein Receptor"/>
    <property type="match status" value="1"/>
</dbReference>
<dbReference type="PROSITE" id="PS01180">
    <property type="entry name" value="CUB"/>
    <property type="match status" value="1"/>
</dbReference>
<dbReference type="PROSITE" id="PS01209">
    <property type="entry name" value="LDLRA_1"/>
    <property type="match status" value="1"/>
</dbReference>
<dbReference type="Gene3D" id="2.40.10.10">
    <property type="entry name" value="Trypsin-like serine proteases"/>
    <property type="match status" value="1"/>
</dbReference>
<dbReference type="RefSeq" id="XP_013792862.1">
    <property type="nucleotide sequence ID" value="XM_013937408.2"/>
</dbReference>
<dbReference type="SUPFAM" id="SSF50494">
    <property type="entry name" value="Trypsin-like serine proteases"/>
    <property type="match status" value="1"/>
</dbReference>
<reference evidence="6" key="1">
    <citation type="submission" date="2025-08" db="UniProtKB">
        <authorList>
            <consortium name="RefSeq"/>
        </authorList>
    </citation>
    <scope>IDENTIFICATION</scope>
    <source>
        <tissue evidence="6">Muscle</tissue>
    </source>
</reference>
<name>A0ABM1C234_LIMPO</name>
<dbReference type="SUPFAM" id="SSF49854">
    <property type="entry name" value="Spermadhesin, CUB domain"/>
    <property type="match status" value="1"/>
</dbReference>
<dbReference type="SMART" id="SM00192">
    <property type="entry name" value="LDLa"/>
    <property type="match status" value="1"/>
</dbReference>
<evidence type="ECO:0000256" key="2">
    <source>
        <dbReference type="PROSITE-ProRule" id="PRU00124"/>
    </source>
</evidence>
<dbReference type="CDD" id="cd00112">
    <property type="entry name" value="LDLa"/>
    <property type="match status" value="1"/>
</dbReference>
<dbReference type="InterPro" id="IPR043504">
    <property type="entry name" value="Peptidase_S1_PA_chymotrypsin"/>
</dbReference>
<dbReference type="PANTHER" id="PTHR24252">
    <property type="entry name" value="ACROSIN-RELATED"/>
    <property type="match status" value="1"/>
</dbReference>
<comment type="caution">
    <text evidence="2">Lacks conserved residue(s) required for the propagation of feature annotation.</text>
</comment>
<protein>
    <submittedName>
        <fullName evidence="6">Transmembrane protease serine 6-like</fullName>
    </submittedName>
</protein>
<dbReference type="SUPFAM" id="SSF57424">
    <property type="entry name" value="LDL receptor-like module"/>
    <property type="match status" value="1"/>
</dbReference>
<dbReference type="SMART" id="SM00042">
    <property type="entry name" value="CUB"/>
    <property type="match status" value="1"/>
</dbReference>
<evidence type="ECO:0000256" key="1">
    <source>
        <dbReference type="ARBA" id="ARBA00023157"/>
    </source>
</evidence>
<evidence type="ECO:0000313" key="6">
    <source>
        <dbReference type="RefSeq" id="XP_013792862.1"/>
    </source>
</evidence>
<feature type="domain" description="Peptidase S1" evidence="4">
    <location>
        <begin position="223"/>
        <end position="271"/>
    </location>
</feature>
<dbReference type="InterPro" id="IPR018114">
    <property type="entry name" value="TRYPSIN_HIS"/>
</dbReference>